<dbReference type="Pfam" id="PF06233">
    <property type="entry name" value="Usg"/>
    <property type="match status" value="1"/>
</dbReference>
<dbReference type="OrthoDB" id="9811054at2"/>
<accession>A0A6N8DHA7</accession>
<organism evidence="1 2">
    <name type="scientific">Rhodoblastus acidophilus</name>
    <name type="common">Rhodopseudomonas acidophila</name>
    <dbReference type="NCBI Taxonomy" id="1074"/>
    <lineage>
        <taxon>Bacteria</taxon>
        <taxon>Pseudomonadati</taxon>
        <taxon>Pseudomonadota</taxon>
        <taxon>Alphaproteobacteria</taxon>
        <taxon>Hyphomicrobiales</taxon>
        <taxon>Rhodoblastaceae</taxon>
        <taxon>Rhodoblastus</taxon>
    </lineage>
</organism>
<dbReference type="AlphaFoldDB" id="A0A6N8DHA7"/>
<proteinExistence type="predicted"/>
<reference evidence="1 2" key="1">
    <citation type="submission" date="2019-11" db="EMBL/GenBank/DDBJ databases">
        <title>Whole-genome sequence of a Rhodoblastus acidophilus DSM 142.</title>
        <authorList>
            <person name="Kyndt J.A."/>
            <person name="Meyer T.E."/>
        </authorList>
    </citation>
    <scope>NUCLEOTIDE SEQUENCE [LARGE SCALE GENOMIC DNA]</scope>
    <source>
        <strain evidence="1 2">DSM 142</strain>
    </source>
</reference>
<sequence length="89" mass="10353">MVSKDFVKQLQGYGMTTANILYRMPDHPAIIQEFVWQNYDLQPEFPELRKFLNFWAEKIEGAIHQVIVAHSGLIKPAEIKLVGAEFRLH</sequence>
<evidence type="ECO:0000313" key="2">
    <source>
        <dbReference type="Proteomes" id="UP000439113"/>
    </source>
</evidence>
<dbReference type="InterPro" id="IPR009354">
    <property type="entry name" value="Usg"/>
</dbReference>
<gene>
    <name evidence="1" type="ORF">GJ654_01885</name>
</gene>
<protein>
    <submittedName>
        <fullName evidence="1">Protein usg</fullName>
    </submittedName>
</protein>
<dbReference type="Proteomes" id="UP000439113">
    <property type="component" value="Unassembled WGS sequence"/>
</dbReference>
<dbReference type="RefSeq" id="WP_155444388.1">
    <property type="nucleotide sequence ID" value="NZ_JAOQNR010000001.1"/>
</dbReference>
<dbReference type="EMBL" id="WNKS01000001">
    <property type="protein sequence ID" value="MTV29740.1"/>
    <property type="molecule type" value="Genomic_DNA"/>
</dbReference>
<evidence type="ECO:0000313" key="1">
    <source>
        <dbReference type="EMBL" id="MTV29740.1"/>
    </source>
</evidence>
<name>A0A6N8DHA7_RHOAC</name>
<comment type="caution">
    <text evidence="1">The sequence shown here is derived from an EMBL/GenBank/DDBJ whole genome shotgun (WGS) entry which is preliminary data.</text>
</comment>